<evidence type="ECO:0000256" key="4">
    <source>
        <dbReference type="PROSITE-ProRule" id="PRU00335"/>
    </source>
</evidence>
<keyword evidence="3" id="KW-0804">Transcription</keyword>
<sequence>MTSRTRTKMTGSAPKTKRPKVTESNGEQRVPLDRKLIASKAMELLQEVGAEKLTMRALAGRLNVSAMALYHHVEDKDELLRLVGDDILGNIELPGPESAPWRELFTLAVQSSVDALLSLPGLGAVLLTSKLLPNARNLVLYSIRQFERAGLTHAEAQTAYAGVHQLVLGRLFVEESKNFIPRSGPAGDNEISRYIATLRDRQSFEIALSALLDRYSSDV</sequence>
<evidence type="ECO:0000256" key="2">
    <source>
        <dbReference type="ARBA" id="ARBA00023125"/>
    </source>
</evidence>
<feature type="domain" description="HTH tetR-type" evidence="6">
    <location>
        <begin position="31"/>
        <end position="91"/>
    </location>
</feature>
<evidence type="ECO:0000313" key="7">
    <source>
        <dbReference type="EMBL" id="MEE2060089.1"/>
    </source>
</evidence>
<proteinExistence type="predicted"/>
<reference evidence="7 8" key="1">
    <citation type="submission" date="2023-07" db="EMBL/GenBank/DDBJ databases">
        <authorList>
            <person name="Girao M."/>
            <person name="Carvalho M.F."/>
        </authorList>
    </citation>
    <scope>NUCLEOTIDE SEQUENCE [LARGE SCALE GENOMIC DNA]</scope>
    <source>
        <strain evidence="7 8">YIM65754</strain>
    </source>
</reference>
<dbReference type="InterPro" id="IPR036271">
    <property type="entry name" value="Tet_transcr_reg_TetR-rel_C_sf"/>
</dbReference>
<dbReference type="PANTHER" id="PTHR30055:SF234">
    <property type="entry name" value="HTH-TYPE TRANSCRIPTIONAL REGULATOR BETI"/>
    <property type="match status" value="1"/>
</dbReference>
<evidence type="ECO:0000256" key="5">
    <source>
        <dbReference type="SAM" id="MobiDB-lite"/>
    </source>
</evidence>
<evidence type="ECO:0000256" key="3">
    <source>
        <dbReference type="ARBA" id="ARBA00023163"/>
    </source>
</evidence>
<evidence type="ECO:0000259" key="6">
    <source>
        <dbReference type="PROSITE" id="PS50977"/>
    </source>
</evidence>
<evidence type="ECO:0000256" key="1">
    <source>
        <dbReference type="ARBA" id="ARBA00023015"/>
    </source>
</evidence>
<dbReference type="SUPFAM" id="SSF46689">
    <property type="entry name" value="Homeodomain-like"/>
    <property type="match status" value="1"/>
</dbReference>
<dbReference type="SUPFAM" id="SSF48498">
    <property type="entry name" value="Tetracyclin repressor-like, C-terminal domain"/>
    <property type="match status" value="1"/>
</dbReference>
<dbReference type="InterPro" id="IPR050109">
    <property type="entry name" value="HTH-type_TetR-like_transc_reg"/>
</dbReference>
<dbReference type="EMBL" id="JAUTXY010000011">
    <property type="protein sequence ID" value="MEE2060089.1"/>
    <property type="molecule type" value="Genomic_DNA"/>
</dbReference>
<comment type="caution">
    <text evidence="7">The sequence shown here is derived from an EMBL/GenBank/DDBJ whole genome shotgun (WGS) entry which is preliminary data.</text>
</comment>
<dbReference type="Pfam" id="PF00440">
    <property type="entry name" value="TetR_N"/>
    <property type="match status" value="1"/>
</dbReference>
<keyword evidence="1" id="KW-0805">Transcription regulation</keyword>
<protein>
    <submittedName>
        <fullName evidence="7">Helix-turn-helix domain-containing protein</fullName>
    </submittedName>
</protein>
<dbReference type="InterPro" id="IPR009057">
    <property type="entry name" value="Homeodomain-like_sf"/>
</dbReference>
<keyword evidence="2 4" id="KW-0238">DNA-binding</keyword>
<keyword evidence="8" id="KW-1185">Reference proteome</keyword>
<organism evidence="7 8">
    <name type="scientific">Rhodococcus artemisiae</name>
    <dbReference type="NCBI Taxonomy" id="714159"/>
    <lineage>
        <taxon>Bacteria</taxon>
        <taxon>Bacillati</taxon>
        <taxon>Actinomycetota</taxon>
        <taxon>Actinomycetes</taxon>
        <taxon>Mycobacteriales</taxon>
        <taxon>Nocardiaceae</taxon>
        <taxon>Rhodococcus</taxon>
    </lineage>
</organism>
<gene>
    <name evidence="7" type="ORF">Q7514_21440</name>
</gene>
<accession>A0ABU7LFM7</accession>
<dbReference type="Proteomes" id="UP001336020">
    <property type="component" value="Unassembled WGS sequence"/>
</dbReference>
<dbReference type="RefSeq" id="WP_330135287.1">
    <property type="nucleotide sequence ID" value="NZ_JAUTXY010000011.1"/>
</dbReference>
<name>A0ABU7LFM7_9NOCA</name>
<feature type="DNA-binding region" description="H-T-H motif" evidence="4">
    <location>
        <begin position="54"/>
        <end position="73"/>
    </location>
</feature>
<dbReference type="Gene3D" id="1.10.357.10">
    <property type="entry name" value="Tetracycline Repressor, domain 2"/>
    <property type="match status" value="1"/>
</dbReference>
<dbReference type="PANTHER" id="PTHR30055">
    <property type="entry name" value="HTH-TYPE TRANSCRIPTIONAL REGULATOR RUTR"/>
    <property type="match status" value="1"/>
</dbReference>
<dbReference type="InterPro" id="IPR001647">
    <property type="entry name" value="HTH_TetR"/>
</dbReference>
<dbReference type="PROSITE" id="PS50977">
    <property type="entry name" value="HTH_TETR_2"/>
    <property type="match status" value="1"/>
</dbReference>
<feature type="region of interest" description="Disordered" evidence="5">
    <location>
        <begin position="1"/>
        <end position="29"/>
    </location>
</feature>
<feature type="compositionally biased region" description="Polar residues" evidence="5">
    <location>
        <begin position="1"/>
        <end position="10"/>
    </location>
</feature>
<evidence type="ECO:0000313" key="8">
    <source>
        <dbReference type="Proteomes" id="UP001336020"/>
    </source>
</evidence>